<keyword evidence="7" id="KW-1185">Reference proteome</keyword>
<evidence type="ECO:0000256" key="3">
    <source>
        <dbReference type="ARBA" id="ARBA00023125"/>
    </source>
</evidence>
<dbReference type="PROSITE" id="PS50931">
    <property type="entry name" value="HTH_LYSR"/>
    <property type="match status" value="1"/>
</dbReference>
<dbReference type="Pfam" id="PF00126">
    <property type="entry name" value="HTH_1"/>
    <property type="match status" value="1"/>
</dbReference>
<name>A0ABV7K8F0_9HYPH</name>
<dbReference type="EMBL" id="JBHRTK010000006">
    <property type="protein sequence ID" value="MFC3205723.1"/>
    <property type="molecule type" value="Genomic_DNA"/>
</dbReference>
<accession>A0ABV7K8F0</accession>
<dbReference type="Gene3D" id="1.10.10.10">
    <property type="entry name" value="Winged helix-like DNA-binding domain superfamily/Winged helix DNA-binding domain"/>
    <property type="match status" value="1"/>
</dbReference>
<dbReference type="SUPFAM" id="SSF53850">
    <property type="entry name" value="Periplasmic binding protein-like II"/>
    <property type="match status" value="1"/>
</dbReference>
<evidence type="ECO:0000313" key="7">
    <source>
        <dbReference type="Proteomes" id="UP001595583"/>
    </source>
</evidence>
<proteinExistence type="inferred from homology"/>
<evidence type="ECO:0000313" key="6">
    <source>
        <dbReference type="EMBL" id="MFC3205723.1"/>
    </source>
</evidence>
<keyword evidence="4" id="KW-0804">Transcription</keyword>
<comment type="caution">
    <text evidence="6">The sequence shown here is derived from an EMBL/GenBank/DDBJ whole genome shotgun (WGS) entry which is preliminary data.</text>
</comment>
<dbReference type="RefSeq" id="WP_378219614.1">
    <property type="nucleotide sequence ID" value="NZ_JBHRTK010000006.1"/>
</dbReference>
<reference evidence="7" key="1">
    <citation type="journal article" date="2019" name="Int. J. Syst. Evol. Microbiol.">
        <title>The Global Catalogue of Microorganisms (GCM) 10K type strain sequencing project: providing services to taxonomists for standard genome sequencing and annotation.</title>
        <authorList>
            <consortium name="The Broad Institute Genomics Platform"/>
            <consortium name="The Broad Institute Genome Sequencing Center for Infectious Disease"/>
            <person name="Wu L."/>
            <person name="Ma J."/>
        </authorList>
    </citation>
    <scope>NUCLEOTIDE SEQUENCE [LARGE SCALE GENOMIC DNA]</scope>
    <source>
        <strain evidence="7">KCTC 52165</strain>
    </source>
</reference>
<dbReference type="InterPro" id="IPR036390">
    <property type="entry name" value="WH_DNA-bd_sf"/>
</dbReference>
<evidence type="ECO:0000256" key="2">
    <source>
        <dbReference type="ARBA" id="ARBA00023015"/>
    </source>
</evidence>
<dbReference type="Pfam" id="PF03466">
    <property type="entry name" value="LysR_substrate"/>
    <property type="match status" value="1"/>
</dbReference>
<comment type="similarity">
    <text evidence="1">Belongs to the LysR transcriptional regulatory family.</text>
</comment>
<keyword evidence="2" id="KW-0805">Transcription regulation</keyword>
<dbReference type="InterPro" id="IPR036388">
    <property type="entry name" value="WH-like_DNA-bd_sf"/>
</dbReference>
<dbReference type="Proteomes" id="UP001595583">
    <property type="component" value="Unassembled WGS sequence"/>
</dbReference>
<evidence type="ECO:0000256" key="1">
    <source>
        <dbReference type="ARBA" id="ARBA00009437"/>
    </source>
</evidence>
<keyword evidence="3" id="KW-0238">DNA-binding</keyword>
<gene>
    <name evidence="6" type="ORF">ACFOHJ_05820</name>
</gene>
<dbReference type="SUPFAM" id="SSF46785">
    <property type="entry name" value="Winged helix' DNA-binding domain"/>
    <property type="match status" value="1"/>
</dbReference>
<dbReference type="InterPro" id="IPR000847">
    <property type="entry name" value="LysR_HTH_N"/>
</dbReference>
<dbReference type="PANTHER" id="PTHR30419">
    <property type="entry name" value="HTH-TYPE TRANSCRIPTIONAL REGULATOR YBHD"/>
    <property type="match status" value="1"/>
</dbReference>
<protein>
    <submittedName>
        <fullName evidence="6">LysR family transcriptional regulator</fullName>
    </submittedName>
</protein>
<evidence type="ECO:0000256" key="4">
    <source>
        <dbReference type="ARBA" id="ARBA00023163"/>
    </source>
</evidence>
<organism evidence="6 7">
    <name type="scientific">Aquamicrobium soli</name>
    <dbReference type="NCBI Taxonomy" id="1811518"/>
    <lineage>
        <taxon>Bacteria</taxon>
        <taxon>Pseudomonadati</taxon>
        <taxon>Pseudomonadota</taxon>
        <taxon>Alphaproteobacteria</taxon>
        <taxon>Hyphomicrobiales</taxon>
        <taxon>Phyllobacteriaceae</taxon>
        <taxon>Aquamicrobium</taxon>
    </lineage>
</organism>
<dbReference type="PANTHER" id="PTHR30419:SF8">
    <property type="entry name" value="NITROGEN ASSIMILATION TRANSCRIPTIONAL ACTIVATOR-RELATED"/>
    <property type="match status" value="1"/>
</dbReference>
<dbReference type="InterPro" id="IPR050950">
    <property type="entry name" value="HTH-type_LysR_regulators"/>
</dbReference>
<feature type="domain" description="HTH lysR-type" evidence="5">
    <location>
        <begin position="26"/>
        <end position="83"/>
    </location>
</feature>
<dbReference type="InterPro" id="IPR005119">
    <property type="entry name" value="LysR_subst-bd"/>
</dbReference>
<evidence type="ECO:0000259" key="5">
    <source>
        <dbReference type="PROSITE" id="PS50931"/>
    </source>
</evidence>
<dbReference type="Gene3D" id="3.40.190.290">
    <property type="match status" value="1"/>
</dbReference>
<sequence>MRNPANLVKDAGRFLSAGDKLVRSGLSLRHMRMIVALDDHGRVSAAAQVMNISQPAASRIIAEMESALEVKLAERLPRGIQLTPYGKALAKRARSILLEMREADREISELKAGKGGSVFLGAVTAPAIELAVPAIREIRRLYPRIEITMQVETSNVLARELIASRHDFIIARIPDDLNPRLFEARVIGIEKACLIVRRGHPLTAGGGTVGLDRTAAYDWVFQSGGSPLRQAIEANFLNRNTPLPERILNTSSLLLTLVMVAQSDAIAPVSVQVARFIQSAEGLGGAIDVVATEFDIEVRPYSLITARNRVLSPAAKMLYDLILREVG</sequence>